<feature type="domain" description="MobA-like NTP transferase" evidence="2">
    <location>
        <begin position="7"/>
        <end position="169"/>
    </location>
</feature>
<keyword evidence="4" id="KW-1185">Reference proteome</keyword>
<dbReference type="PANTHER" id="PTHR43777">
    <property type="entry name" value="MOLYBDENUM COFACTOR CYTIDYLYLTRANSFERASE"/>
    <property type="match status" value="1"/>
</dbReference>
<keyword evidence="1" id="KW-0460">Magnesium</keyword>
<proteinExistence type="predicted"/>
<comment type="caution">
    <text evidence="3">The sequence shown here is derived from an EMBL/GenBank/DDBJ whole genome shotgun (WGS) entry which is preliminary data.</text>
</comment>
<accession>A0A430HCH2</accession>
<dbReference type="CDD" id="cd04182">
    <property type="entry name" value="GT_2_like_f"/>
    <property type="match status" value="1"/>
</dbReference>
<organism evidence="3 4">
    <name type="scientific">Massilia atriviolacea</name>
    <dbReference type="NCBI Taxonomy" id="2495579"/>
    <lineage>
        <taxon>Bacteria</taxon>
        <taxon>Pseudomonadati</taxon>
        <taxon>Pseudomonadota</taxon>
        <taxon>Betaproteobacteria</taxon>
        <taxon>Burkholderiales</taxon>
        <taxon>Oxalobacteraceae</taxon>
        <taxon>Telluria group</taxon>
        <taxon>Massilia</taxon>
    </lineage>
</organism>
<dbReference type="SUPFAM" id="SSF53448">
    <property type="entry name" value="Nucleotide-diphospho-sugar transferases"/>
    <property type="match status" value="1"/>
</dbReference>
<evidence type="ECO:0000313" key="3">
    <source>
        <dbReference type="EMBL" id="RSZ55204.1"/>
    </source>
</evidence>
<evidence type="ECO:0000256" key="1">
    <source>
        <dbReference type="ARBA" id="ARBA00022842"/>
    </source>
</evidence>
<gene>
    <name evidence="3" type="ORF">EJB06_30550</name>
</gene>
<dbReference type="GO" id="GO:0016779">
    <property type="term" value="F:nucleotidyltransferase activity"/>
    <property type="evidence" value="ECO:0007669"/>
    <property type="project" value="UniProtKB-ARBA"/>
</dbReference>
<dbReference type="RefSeq" id="WP_126077800.1">
    <property type="nucleotide sequence ID" value="NZ_CP051166.1"/>
</dbReference>
<dbReference type="EMBL" id="RXLQ01000031">
    <property type="protein sequence ID" value="RSZ55204.1"/>
    <property type="molecule type" value="Genomic_DNA"/>
</dbReference>
<dbReference type="Pfam" id="PF12804">
    <property type="entry name" value="NTP_transf_3"/>
    <property type="match status" value="1"/>
</dbReference>
<keyword evidence="3" id="KW-0808">Transferase</keyword>
<dbReference type="OrthoDB" id="5298793at2"/>
<protein>
    <submittedName>
        <fullName evidence="3">Nucleotidyltransferase family protein</fullName>
    </submittedName>
</protein>
<dbReference type="Gene3D" id="3.90.550.10">
    <property type="entry name" value="Spore Coat Polysaccharide Biosynthesis Protein SpsA, Chain A"/>
    <property type="match status" value="1"/>
</dbReference>
<reference evidence="3 4" key="1">
    <citation type="submission" date="2018-12" db="EMBL/GenBank/DDBJ databases">
        <authorList>
            <person name="Yang E."/>
        </authorList>
    </citation>
    <scope>NUCLEOTIDE SEQUENCE [LARGE SCALE GENOMIC DNA]</scope>
    <source>
        <strain evidence="3 4">SOD</strain>
    </source>
</reference>
<sequence length="197" mass="19961">MAVTPVGILLAAGRGRRFDPTGAASKLLQPLPGGELLVAASARALLSSVDKVIAVVRLDDGGVGDCLRALGCVVTVCPDADSGMAASLVHALRQAPDAPSWLIALGDMPYVRASTMLALRAALERGAPIVVPVHAGQRGNPVGFGSVHREALLALTGDQGARAILKAHAPTVVSVDDPGVVSDIDTVADLLKTSTLA</sequence>
<dbReference type="Proteomes" id="UP000278085">
    <property type="component" value="Unassembled WGS sequence"/>
</dbReference>
<dbReference type="PANTHER" id="PTHR43777:SF1">
    <property type="entry name" value="MOLYBDENUM COFACTOR CYTIDYLYLTRANSFERASE"/>
    <property type="match status" value="1"/>
</dbReference>
<dbReference type="AlphaFoldDB" id="A0A430HCH2"/>
<evidence type="ECO:0000259" key="2">
    <source>
        <dbReference type="Pfam" id="PF12804"/>
    </source>
</evidence>
<dbReference type="InterPro" id="IPR025877">
    <property type="entry name" value="MobA-like_NTP_Trfase"/>
</dbReference>
<evidence type="ECO:0000313" key="4">
    <source>
        <dbReference type="Proteomes" id="UP000278085"/>
    </source>
</evidence>
<name>A0A430HCH2_9BURK</name>
<dbReference type="InterPro" id="IPR029044">
    <property type="entry name" value="Nucleotide-diphossugar_trans"/>
</dbReference>